<dbReference type="Gene3D" id="3.90.1150.10">
    <property type="entry name" value="Aspartate Aminotransferase, domain 1"/>
    <property type="match status" value="1"/>
</dbReference>
<feature type="domain" description="Aminotransferase class V" evidence="1">
    <location>
        <begin position="51"/>
        <end position="422"/>
    </location>
</feature>
<dbReference type="InterPro" id="IPR015422">
    <property type="entry name" value="PyrdxlP-dep_Trfase_small"/>
</dbReference>
<evidence type="ECO:0000313" key="2">
    <source>
        <dbReference type="EMBL" id="SDN30892.1"/>
    </source>
</evidence>
<dbReference type="eggNOG" id="COG0520">
    <property type="taxonomic scope" value="Bacteria"/>
</dbReference>
<dbReference type="PANTHER" id="PTHR43586">
    <property type="entry name" value="CYSTEINE DESULFURASE"/>
    <property type="match status" value="1"/>
</dbReference>
<reference evidence="2 3" key="1">
    <citation type="submission" date="2016-10" db="EMBL/GenBank/DDBJ databases">
        <authorList>
            <person name="de Groot N.N."/>
        </authorList>
    </citation>
    <scope>NUCLEOTIDE SEQUENCE [LARGE SCALE GENOMIC DNA]</scope>
    <source>
        <strain evidence="2 3">DSM 44149</strain>
    </source>
</reference>
<dbReference type="InterPro" id="IPR015424">
    <property type="entry name" value="PyrdxlP-dep_Trfase"/>
</dbReference>
<dbReference type="SUPFAM" id="SSF53383">
    <property type="entry name" value="PLP-dependent transferases"/>
    <property type="match status" value="1"/>
</dbReference>
<name>A0A1H0AB81_ALLAB</name>
<gene>
    <name evidence="2" type="ORF">SAMN04489726_5982</name>
</gene>
<sequence>MRPGRGNRPTLLRDDAYPATTGLDILRTVCRMAFDVAQVRGLFPALGDGWVHLDTPAGMQVPEQVATAVSTALRAPVSGPGGIFPASQRAEAIVEAARRAFADLVGADPAGVVLGPSSPVLLERLADAVGQGWLLGDEVVVSRLDHPGNVLPWQRAAQRSGCTVRWGEVDIETCELPAWQYGDLVSSRTKVVAITAASGAVGTRPDVRKIADYARAAGALVVVDASAAAPFLPLDMTAMGADIVAVSASAWGGPPVGALVFRDASLLDRLPSCSLDPGARGPERLELGPHAYPLLAGVVASVDYLASLDDAAIGPRRERLLTSLGSVKAYQAGLMASLINELRALRHVMVIGDAMRRIPSVAFTIAGTKAWAAVEHLAERGVCAFSDNGQNGVFAALGVGEVGGAVRVGLAHYTNTVEVDQLVRAVAELR</sequence>
<organism evidence="2 3">
    <name type="scientific">Allokutzneria albata</name>
    <name type="common">Kibdelosporangium albatum</name>
    <dbReference type="NCBI Taxonomy" id="211114"/>
    <lineage>
        <taxon>Bacteria</taxon>
        <taxon>Bacillati</taxon>
        <taxon>Actinomycetota</taxon>
        <taxon>Actinomycetes</taxon>
        <taxon>Pseudonocardiales</taxon>
        <taxon>Pseudonocardiaceae</taxon>
        <taxon>Allokutzneria</taxon>
    </lineage>
</organism>
<accession>A0A1H0AB81</accession>
<evidence type="ECO:0000259" key="1">
    <source>
        <dbReference type="Pfam" id="PF00266"/>
    </source>
</evidence>
<dbReference type="InterPro" id="IPR015421">
    <property type="entry name" value="PyrdxlP-dep_Trfase_major"/>
</dbReference>
<dbReference type="NCBIfam" id="TIGR01976">
    <property type="entry name" value="am_tr_V_VC1184"/>
    <property type="match status" value="1"/>
</dbReference>
<protein>
    <submittedName>
        <fullName evidence="2">Cysteine desulfurase</fullName>
    </submittedName>
</protein>
<proteinExistence type="predicted"/>
<evidence type="ECO:0000313" key="3">
    <source>
        <dbReference type="Proteomes" id="UP000183376"/>
    </source>
</evidence>
<dbReference type="PANTHER" id="PTHR43586:SF21">
    <property type="entry name" value="PYRIDOXAL PHOSPHATE (PLP)-DEPENDENT ASPARTATE AMINOTRANSFERASE SUPERFAMILY"/>
    <property type="match status" value="1"/>
</dbReference>
<dbReference type="EMBL" id="LT629701">
    <property type="protein sequence ID" value="SDN30892.1"/>
    <property type="molecule type" value="Genomic_DNA"/>
</dbReference>
<dbReference type="Proteomes" id="UP000183376">
    <property type="component" value="Chromosome I"/>
</dbReference>
<dbReference type="AlphaFoldDB" id="A0A1H0AB81"/>
<dbReference type="InterPro" id="IPR011340">
    <property type="entry name" value="Cys_dSase-rel"/>
</dbReference>
<dbReference type="InterPro" id="IPR000192">
    <property type="entry name" value="Aminotrans_V_dom"/>
</dbReference>
<dbReference type="Pfam" id="PF00266">
    <property type="entry name" value="Aminotran_5"/>
    <property type="match status" value="1"/>
</dbReference>
<keyword evidence="3" id="KW-1185">Reference proteome</keyword>
<dbReference type="STRING" id="211114.SAMN04489726_5982"/>
<dbReference type="Gene3D" id="3.40.640.10">
    <property type="entry name" value="Type I PLP-dependent aspartate aminotransferase-like (Major domain)"/>
    <property type="match status" value="1"/>
</dbReference>